<dbReference type="Proteomes" id="UP001056384">
    <property type="component" value="Chromosome 1"/>
</dbReference>
<feature type="region of interest" description="Disordered" evidence="1">
    <location>
        <begin position="459"/>
        <end position="494"/>
    </location>
</feature>
<feature type="compositionally biased region" description="Basic and acidic residues" evidence="1">
    <location>
        <begin position="19"/>
        <end position="39"/>
    </location>
</feature>
<evidence type="ECO:0000313" key="3">
    <source>
        <dbReference type="Proteomes" id="UP001056384"/>
    </source>
</evidence>
<feature type="compositionally biased region" description="Polar residues" evidence="1">
    <location>
        <begin position="51"/>
        <end position="72"/>
    </location>
</feature>
<sequence>MGCGPSKSRIDNLIDEAVKTDYENRRGQDAFGSEDRESSDIDQLSGKRKSSMTVTIRSTNPTLHTSTSSKGHCTNEALPAADDQVTKRGKAIGTTGTIGWGIWKTSKERQDFITNTLIVLSGNGFRNISRSRILLQFPRVGTDHIAYRAGFAIMYDPDGGYHSEAMIAHAFVARKYAVDKKAAFMELMFDVEAMLESHLHSGEVHISRYGISEGQKELEWQVRNGAIKKIEAPPILNAAAQAMNGLNEPHNCNRPIAALPQDKLKRNSDYGGFVVGEIKSRKSTPSLHTNGGVGAMPYNNWMQPMPSRARQMHSHVPAIPTLSSMTSFHTSRSQQNYISAAVDPAGARRTTGAHLQRRHSEAFLSVPRPDCVPTPPTLSSASTTSDQTPSSSSNPQSNSTHSSIQAVQPVLFTSTPDTHGLSEKALTELTNMTSDPHAKADSHQMPDIRIVTKLPPVKPQRRNTIAGPISFPGRTNSLRGKPTRYRSTRGTPNVNLQYYGLDDLEEDSDENKLFS</sequence>
<accession>A0A9Q9APG8</accession>
<dbReference type="EMBL" id="CP099418">
    <property type="protein sequence ID" value="USW48446.1"/>
    <property type="molecule type" value="Genomic_DNA"/>
</dbReference>
<evidence type="ECO:0000313" key="2">
    <source>
        <dbReference type="EMBL" id="USW48446.1"/>
    </source>
</evidence>
<feature type="compositionally biased region" description="Low complexity" evidence="1">
    <location>
        <begin position="377"/>
        <end position="403"/>
    </location>
</feature>
<proteinExistence type="predicted"/>
<dbReference type="AlphaFoldDB" id="A0A9Q9APG8"/>
<feature type="region of interest" description="Disordered" evidence="1">
    <location>
        <begin position="362"/>
        <end position="404"/>
    </location>
</feature>
<gene>
    <name evidence="2" type="ORF">Slin15195_G017650</name>
</gene>
<protein>
    <submittedName>
        <fullName evidence="2">Uncharacterized protein</fullName>
    </submittedName>
</protein>
<name>A0A9Q9APG8_9PEZI</name>
<organism evidence="2 3">
    <name type="scientific">Septoria linicola</name>
    <dbReference type="NCBI Taxonomy" id="215465"/>
    <lineage>
        <taxon>Eukaryota</taxon>
        <taxon>Fungi</taxon>
        <taxon>Dikarya</taxon>
        <taxon>Ascomycota</taxon>
        <taxon>Pezizomycotina</taxon>
        <taxon>Dothideomycetes</taxon>
        <taxon>Dothideomycetidae</taxon>
        <taxon>Mycosphaerellales</taxon>
        <taxon>Mycosphaerellaceae</taxon>
        <taxon>Septoria</taxon>
    </lineage>
</organism>
<keyword evidence="3" id="KW-1185">Reference proteome</keyword>
<reference evidence="2" key="1">
    <citation type="submission" date="2022-06" db="EMBL/GenBank/DDBJ databases">
        <title>Complete genome sequences of two strains of the flax pathogen Septoria linicola.</title>
        <authorList>
            <person name="Lapalu N."/>
            <person name="Simon A."/>
            <person name="Demenou B."/>
            <person name="Paumier D."/>
            <person name="Guillot M.-P."/>
            <person name="Gout L."/>
            <person name="Valade R."/>
        </authorList>
    </citation>
    <scope>NUCLEOTIDE SEQUENCE</scope>
    <source>
        <strain evidence="2">SE15195</strain>
    </source>
</reference>
<evidence type="ECO:0000256" key="1">
    <source>
        <dbReference type="SAM" id="MobiDB-lite"/>
    </source>
</evidence>
<feature type="region of interest" description="Disordered" evidence="1">
    <location>
        <begin position="19"/>
        <end position="84"/>
    </location>
</feature>